<evidence type="ECO:0000259" key="3">
    <source>
        <dbReference type="Pfam" id="PF14214"/>
    </source>
</evidence>
<dbReference type="InterPro" id="IPR027417">
    <property type="entry name" value="P-loop_NTPase"/>
</dbReference>
<proteinExistence type="inferred from homology"/>
<keyword evidence="1" id="KW-0227">DNA damage</keyword>
<dbReference type="InterPro" id="IPR010285">
    <property type="entry name" value="DNA_helicase_pif1-like_DEAD"/>
</dbReference>
<dbReference type="EC" id="5.6.2.3" evidence="1"/>
<sequence>AYDVLKAANNNGEQDIPIRLVYTSTTDPRRYNLPTSEDIAVIIPGDETVKTSKRDIILHLRNNNLERISECSPLYLPSHYVLLFPTGDLGWSTDMKHWDVNKEEYFAGNIKRNRLTQLEYFCYRLFERTTEYSALFRAGPLFQQFIVDAWASYEQNRLYYIRTHQDDLRCDVYSGLTDIVNNGDNPKDLGKRFILPSTHLGSPRHMYEIYQDSMAITRYNKHPDIFITVTANPKWPEIQNELKPGQSALDRPDLVARVFELKRKAIMDEIEKKEIFGRVVAKVYTIEFQKRGLPHMHALLFLHREDKIRTADQVDKFVSAEFPDPIKHPVLFQTIKKCMVHGPCGNRNMESSCMVNRVCKSHYPRENVTNTRIDVDGYPIYRRRKTGKRYKVRGHLVDNRDVVPYNPHLSEKFDCHINVEICASVMAVKYIHKYIYKGHDRTTMVVGAENDEIQQYLDARYVGPVEAAWRLYGFRIHEELPSVTRLALHLKGMHLCVFNPNDTPEDIKKKAENQKSSLTTFFDFYHDNPGTECYTYQEFPEHFRWNKDKKEWTPRLTSALSIGRMYFANPNSGERFYLRLLLTVVKGPSSFESLYRVDDIEYKTYREACIARGLLEDDNEWDKCLEEAVIMKTGRQVRRLFCLILTDCNPSRPEILWQKNALKICDDLPHKLRTTFGISNPSDDDVCDYGLFLLNEYLLESGKTLSDFPDMPLPCKAWNALVTNRLITEHQNLVYPGLYEEAQTKVGSFNNEQLYAYTTITNSVRNDSGQVFFLSGPAGTGKTFVYNTIADTLRSEGHIVIMVASSGIASLLLTGGRTAHSVFKIPFEVLDDSVCAVTKQSIHAELFKRAKLIVWDEVPMQHRFCVEAVDRTLRDIRGNGKPFGGITVVLGGDFKQTLPVIAKGTRQDIVGASLTRSHLWKNVQVLTLIKNMRLNSNDVENVKFVDYLIQIGTDPTEIVKLPSEINRCKNSLDLLFKVYPNLNVKGTATDTYLQERSILSARNDDVATLNQLAINHFPGELHEYLAADKAIEENEPIENRGNSISTENMQALDPASLPPFKLQLKVGCPIMLLRNLQPRDGLCNGTRLMVVQFATRVIEARILNGSHAGNYVFIPRITLQPTVSETPFQMARR</sequence>
<evidence type="ECO:0000259" key="4">
    <source>
        <dbReference type="Pfam" id="PF21530"/>
    </source>
</evidence>
<feature type="domain" description="DNA helicase Pif1-like 2B" evidence="4">
    <location>
        <begin position="1051"/>
        <end position="1093"/>
    </location>
</feature>
<dbReference type="GO" id="GO:0005524">
    <property type="term" value="F:ATP binding"/>
    <property type="evidence" value="ECO:0007669"/>
    <property type="project" value="UniProtKB-KW"/>
</dbReference>
<gene>
    <name evidence="5" type="ORF">AQUCO_01900027v1</name>
</gene>
<keyword evidence="1" id="KW-0233">DNA recombination</keyword>
<dbReference type="GO" id="GO:0000723">
    <property type="term" value="P:telomere maintenance"/>
    <property type="evidence" value="ECO:0007669"/>
    <property type="project" value="InterPro"/>
</dbReference>
<organism evidence="5 6">
    <name type="scientific">Aquilegia coerulea</name>
    <name type="common">Rocky mountain columbine</name>
    <dbReference type="NCBI Taxonomy" id="218851"/>
    <lineage>
        <taxon>Eukaryota</taxon>
        <taxon>Viridiplantae</taxon>
        <taxon>Streptophyta</taxon>
        <taxon>Embryophyta</taxon>
        <taxon>Tracheophyta</taxon>
        <taxon>Spermatophyta</taxon>
        <taxon>Magnoliopsida</taxon>
        <taxon>Ranunculales</taxon>
        <taxon>Ranunculaceae</taxon>
        <taxon>Thalictroideae</taxon>
        <taxon>Aquilegia</taxon>
    </lineage>
</organism>
<dbReference type="GO" id="GO:0006281">
    <property type="term" value="P:DNA repair"/>
    <property type="evidence" value="ECO:0007669"/>
    <property type="project" value="UniProtKB-KW"/>
</dbReference>
<evidence type="ECO:0000313" key="6">
    <source>
        <dbReference type="Proteomes" id="UP000230069"/>
    </source>
</evidence>
<reference evidence="5 6" key="1">
    <citation type="submission" date="2017-09" db="EMBL/GenBank/DDBJ databases">
        <title>WGS assembly of Aquilegia coerulea Goldsmith.</title>
        <authorList>
            <person name="Hodges S."/>
            <person name="Kramer E."/>
            <person name="Nordborg M."/>
            <person name="Tomkins J."/>
            <person name="Borevitz J."/>
            <person name="Derieg N."/>
            <person name="Yan J."/>
            <person name="Mihaltcheva S."/>
            <person name="Hayes R.D."/>
            <person name="Rokhsar D."/>
        </authorList>
    </citation>
    <scope>NUCLEOTIDE SEQUENCE [LARGE SCALE GENOMIC DNA]</scope>
    <source>
        <strain evidence="6">cv. Goldsmith</strain>
    </source>
</reference>
<evidence type="ECO:0000256" key="1">
    <source>
        <dbReference type="RuleBase" id="RU363044"/>
    </source>
</evidence>
<keyword evidence="1" id="KW-0547">Nucleotide-binding</keyword>
<keyword evidence="1" id="KW-0378">Hydrolase</keyword>
<dbReference type="InterPro" id="IPR025476">
    <property type="entry name" value="Helitron_helicase-like"/>
</dbReference>
<protein>
    <recommendedName>
        <fullName evidence="1">ATP-dependent DNA helicase</fullName>
        <ecNumber evidence="1">5.6.2.3</ecNumber>
    </recommendedName>
</protein>
<comment type="catalytic activity">
    <reaction evidence="1">
        <text>ATP + H2O = ADP + phosphate + H(+)</text>
        <dbReference type="Rhea" id="RHEA:13065"/>
        <dbReference type="ChEBI" id="CHEBI:15377"/>
        <dbReference type="ChEBI" id="CHEBI:15378"/>
        <dbReference type="ChEBI" id="CHEBI:30616"/>
        <dbReference type="ChEBI" id="CHEBI:43474"/>
        <dbReference type="ChEBI" id="CHEBI:456216"/>
        <dbReference type="EC" id="5.6.2.3"/>
    </reaction>
</comment>
<feature type="non-terminal residue" evidence="5">
    <location>
        <position position="1"/>
    </location>
</feature>
<dbReference type="AlphaFoldDB" id="A0A2G5DIK7"/>
<dbReference type="Proteomes" id="UP000230069">
    <property type="component" value="Unassembled WGS sequence"/>
</dbReference>
<feature type="domain" description="DNA helicase Pif1-like DEAD-box helicase" evidence="2">
    <location>
        <begin position="749"/>
        <end position="952"/>
    </location>
</feature>
<dbReference type="EMBL" id="KZ305036">
    <property type="protein sequence ID" value="PIA43360.1"/>
    <property type="molecule type" value="Genomic_DNA"/>
</dbReference>
<accession>A0A2G5DIK7</accession>
<dbReference type="OrthoDB" id="1929357at2759"/>
<keyword evidence="1" id="KW-0067">ATP-binding</keyword>
<dbReference type="Gene3D" id="3.40.50.300">
    <property type="entry name" value="P-loop containing nucleotide triphosphate hydrolases"/>
    <property type="match status" value="1"/>
</dbReference>
<dbReference type="Pfam" id="PF14214">
    <property type="entry name" value="Helitron_like_N"/>
    <property type="match status" value="1"/>
</dbReference>
<dbReference type="InParanoid" id="A0A2G5DIK7"/>
<keyword evidence="1" id="KW-0347">Helicase</keyword>
<name>A0A2G5DIK7_AQUCA</name>
<feature type="domain" description="Helitron helicase-like" evidence="3">
    <location>
        <begin position="120"/>
        <end position="300"/>
    </location>
</feature>
<dbReference type="PANTHER" id="PTHR10492">
    <property type="match status" value="1"/>
</dbReference>
<dbReference type="GO" id="GO:0006310">
    <property type="term" value="P:DNA recombination"/>
    <property type="evidence" value="ECO:0007669"/>
    <property type="project" value="UniProtKB-KW"/>
</dbReference>
<evidence type="ECO:0000259" key="2">
    <source>
        <dbReference type="Pfam" id="PF05970"/>
    </source>
</evidence>
<keyword evidence="1" id="KW-0234">DNA repair</keyword>
<comment type="similarity">
    <text evidence="1">Belongs to the helicase family.</text>
</comment>
<evidence type="ECO:0000313" key="5">
    <source>
        <dbReference type="EMBL" id="PIA43360.1"/>
    </source>
</evidence>
<dbReference type="GO" id="GO:0016887">
    <property type="term" value="F:ATP hydrolysis activity"/>
    <property type="evidence" value="ECO:0007669"/>
    <property type="project" value="RHEA"/>
</dbReference>
<dbReference type="Pfam" id="PF21530">
    <property type="entry name" value="Pif1_2B_dom"/>
    <property type="match status" value="1"/>
</dbReference>
<dbReference type="Pfam" id="PF05970">
    <property type="entry name" value="PIF1"/>
    <property type="match status" value="1"/>
</dbReference>
<keyword evidence="6" id="KW-1185">Reference proteome</keyword>
<dbReference type="GO" id="GO:0043139">
    <property type="term" value="F:5'-3' DNA helicase activity"/>
    <property type="evidence" value="ECO:0007669"/>
    <property type="project" value="UniProtKB-EC"/>
</dbReference>
<dbReference type="InterPro" id="IPR049163">
    <property type="entry name" value="Pif1-like_2B_dom"/>
</dbReference>
<dbReference type="PANTHER" id="PTHR10492:SF57">
    <property type="entry name" value="ATP-DEPENDENT DNA HELICASE"/>
    <property type="match status" value="1"/>
</dbReference>
<comment type="cofactor">
    <cofactor evidence="1">
        <name>Mg(2+)</name>
        <dbReference type="ChEBI" id="CHEBI:18420"/>
    </cofactor>
</comment>
<dbReference type="SUPFAM" id="SSF52540">
    <property type="entry name" value="P-loop containing nucleoside triphosphate hydrolases"/>
    <property type="match status" value="2"/>
</dbReference>